<keyword evidence="2" id="KW-1185">Reference proteome</keyword>
<dbReference type="InParanoid" id="A0A397R936"/>
<proteinExistence type="predicted"/>
<accession>A0A397R936</accession>
<organism evidence="1 2">
    <name type="scientific">Anaeroplasma bactoclasticum</name>
    <dbReference type="NCBI Taxonomy" id="2088"/>
    <lineage>
        <taxon>Bacteria</taxon>
        <taxon>Bacillati</taxon>
        <taxon>Mycoplasmatota</taxon>
        <taxon>Mollicutes</taxon>
        <taxon>Anaeroplasmatales</taxon>
        <taxon>Anaeroplasmataceae</taxon>
        <taxon>Anaeroplasma</taxon>
    </lineage>
</organism>
<comment type="caution">
    <text evidence="1">The sequence shown here is derived from an EMBL/GenBank/DDBJ whole genome shotgun (WGS) entry which is preliminary data.</text>
</comment>
<dbReference type="Proteomes" id="UP000266506">
    <property type="component" value="Unassembled WGS sequence"/>
</dbReference>
<dbReference type="RefSeq" id="WP_119016704.1">
    <property type="nucleotide sequence ID" value="NZ_QXEV01000023.1"/>
</dbReference>
<evidence type="ECO:0000313" key="1">
    <source>
        <dbReference type="EMBL" id="RIA66494.1"/>
    </source>
</evidence>
<dbReference type="AlphaFoldDB" id="A0A397R936"/>
<reference evidence="1 2" key="1">
    <citation type="submission" date="2018-08" db="EMBL/GenBank/DDBJ databases">
        <title>Genomic Encyclopedia of Archaeal and Bacterial Type Strains, Phase II (KMG-II): from individual species to whole genera.</title>
        <authorList>
            <person name="Goeker M."/>
        </authorList>
    </citation>
    <scope>NUCLEOTIDE SEQUENCE [LARGE SCALE GENOMIC DNA]</scope>
    <source>
        <strain evidence="1 2">ATCC 27112</strain>
    </source>
</reference>
<evidence type="ECO:0000313" key="2">
    <source>
        <dbReference type="Proteomes" id="UP000266506"/>
    </source>
</evidence>
<name>A0A397R936_9MOLU</name>
<gene>
    <name evidence="1" type="ORF">EI71_01605</name>
</gene>
<protein>
    <submittedName>
        <fullName evidence="1">Uncharacterized protein</fullName>
    </submittedName>
</protein>
<sequence length="148" mass="17454">MEDLIEFVVGLVVVGVYDYTEGGGFEGNPDYTSKELMAGIKYGTDIEKINYEKDIYKELKDMRFRGVISKDEYNKLVLHQKRVDERNKQFKKILNMKCETKEESKKVLNELKKMVSEFYSKNEISKETYEEALSKIEDRLIQLNNEKK</sequence>
<dbReference type="EMBL" id="QXEV01000023">
    <property type="protein sequence ID" value="RIA66494.1"/>
    <property type="molecule type" value="Genomic_DNA"/>
</dbReference>